<dbReference type="InterPro" id="IPR040285">
    <property type="entry name" value="ProX/PRXD1"/>
</dbReference>
<accession>A0ABW5WQQ8</accession>
<gene>
    <name evidence="3" type="ORF">ACFSX4_01620</name>
</gene>
<dbReference type="PANTHER" id="PTHR31423:SF3">
    <property type="entry name" value="PROLYL-TRNA SYNTHETASE ASSOCIATED DOMAIN-CONTAINING PROTEIN 1-RELATED"/>
    <property type="match status" value="1"/>
</dbReference>
<keyword evidence="4" id="KW-1185">Reference proteome</keyword>
<dbReference type="Proteomes" id="UP001597519">
    <property type="component" value="Unassembled WGS sequence"/>
</dbReference>
<dbReference type="EMBL" id="JBHUOQ010000001">
    <property type="protein sequence ID" value="MFD2829146.1"/>
    <property type="molecule type" value="Genomic_DNA"/>
</dbReference>
<evidence type="ECO:0000259" key="2">
    <source>
        <dbReference type="Pfam" id="PF04073"/>
    </source>
</evidence>
<organism evidence="3 4">
    <name type="scientific">Corticicoccus populi</name>
    <dbReference type="NCBI Taxonomy" id="1812821"/>
    <lineage>
        <taxon>Bacteria</taxon>
        <taxon>Bacillati</taxon>
        <taxon>Bacillota</taxon>
        <taxon>Bacilli</taxon>
        <taxon>Bacillales</taxon>
        <taxon>Staphylococcaceae</taxon>
        <taxon>Corticicoccus</taxon>
    </lineage>
</organism>
<comment type="similarity">
    <text evidence="1">Belongs to the PRORSD1 family.</text>
</comment>
<feature type="domain" description="YbaK/aminoacyl-tRNA synthetase-associated" evidence="2">
    <location>
        <begin position="39"/>
        <end position="141"/>
    </location>
</feature>
<proteinExistence type="inferred from homology"/>
<evidence type="ECO:0000256" key="1">
    <source>
        <dbReference type="ARBA" id="ARBA00010201"/>
    </source>
</evidence>
<dbReference type="InterPro" id="IPR007214">
    <property type="entry name" value="YbaK/aa-tRNA-synth-assoc-dom"/>
</dbReference>
<sequence>MILDLEKTFSETDIYFELYEHKAIYTNEDAVVMKEEQGFSGTETKSLYLKGKDNVNYIFLTYTTKRTDFKKLKSVVGKKLSVVSPEDMEAQTGQKPGAVSPFGYSKDVPLIIDEELLSEEKLVFAPGRPDRTMVVLVKDIYKIIDVLDIKHYIYAEN</sequence>
<dbReference type="SUPFAM" id="SSF55826">
    <property type="entry name" value="YbaK/ProRS associated domain"/>
    <property type="match status" value="1"/>
</dbReference>
<evidence type="ECO:0000313" key="4">
    <source>
        <dbReference type="Proteomes" id="UP001597519"/>
    </source>
</evidence>
<dbReference type="PANTHER" id="PTHR31423">
    <property type="entry name" value="YBAK DOMAIN-CONTAINING PROTEIN"/>
    <property type="match status" value="1"/>
</dbReference>
<dbReference type="Gene3D" id="3.90.960.10">
    <property type="entry name" value="YbaK/aminoacyl-tRNA synthetase-associated domain"/>
    <property type="match status" value="1"/>
</dbReference>
<comment type="caution">
    <text evidence="3">The sequence shown here is derived from an EMBL/GenBank/DDBJ whole genome shotgun (WGS) entry which is preliminary data.</text>
</comment>
<protein>
    <submittedName>
        <fullName evidence="3">YbaK/EbsC family protein</fullName>
    </submittedName>
</protein>
<dbReference type="RefSeq" id="WP_377770886.1">
    <property type="nucleotide sequence ID" value="NZ_JBHUOQ010000001.1"/>
</dbReference>
<dbReference type="Pfam" id="PF04073">
    <property type="entry name" value="tRNA_edit"/>
    <property type="match status" value="1"/>
</dbReference>
<reference evidence="4" key="1">
    <citation type="journal article" date="2019" name="Int. J. Syst. Evol. Microbiol.">
        <title>The Global Catalogue of Microorganisms (GCM) 10K type strain sequencing project: providing services to taxonomists for standard genome sequencing and annotation.</title>
        <authorList>
            <consortium name="The Broad Institute Genomics Platform"/>
            <consortium name="The Broad Institute Genome Sequencing Center for Infectious Disease"/>
            <person name="Wu L."/>
            <person name="Ma J."/>
        </authorList>
    </citation>
    <scope>NUCLEOTIDE SEQUENCE [LARGE SCALE GENOMIC DNA]</scope>
    <source>
        <strain evidence="4">KCTC 33575</strain>
    </source>
</reference>
<evidence type="ECO:0000313" key="3">
    <source>
        <dbReference type="EMBL" id="MFD2829146.1"/>
    </source>
</evidence>
<dbReference type="InterPro" id="IPR036754">
    <property type="entry name" value="YbaK/aa-tRNA-synt-asso_dom_sf"/>
</dbReference>
<name>A0ABW5WQQ8_9STAP</name>